<sequence length="223" mass="25622">MQGTDNIDANGAWTFDDGTVMPFLNWKQLNRNQPLSGKAILQHALNDPSYNGHYHIANAVQQTFVESLLGCASICLHAMRCLSYFYNTLSKECILHAIAFGHTIPSYADTGWKYYLTEDRSGRCTAGDGFIHYRDLDFCYRIYDALPTDFDTFNEVCHNANSELMRVDTEQKQKYVELISANLSVTQLCMQGTDTILPNKWTFDDGTPMTYFNWNKEYNQPKW</sequence>
<dbReference type="Pfam" id="PF00024">
    <property type="entry name" value="PAN_1"/>
    <property type="match status" value="1"/>
</dbReference>
<dbReference type="InterPro" id="IPR016186">
    <property type="entry name" value="C-type_lectin-like/link_sf"/>
</dbReference>
<name>A0A8S3PNY7_MYTED</name>
<protein>
    <recommendedName>
        <fullName evidence="1">Apple domain-containing protein</fullName>
    </recommendedName>
</protein>
<keyword evidence="3" id="KW-1185">Reference proteome</keyword>
<dbReference type="SUPFAM" id="SSF57414">
    <property type="entry name" value="Hairpin loop containing domain-like"/>
    <property type="match status" value="1"/>
</dbReference>
<gene>
    <name evidence="2" type="ORF">MEDL_97</name>
</gene>
<dbReference type="InterPro" id="IPR003609">
    <property type="entry name" value="Pan_app"/>
</dbReference>
<reference evidence="2" key="1">
    <citation type="submission" date="2021-03" db="EMBL/GenBank/DDBJ databases">
        <authorList>
            <person name="Bekaert M."/>
        </authorList>
    </citation>
    <scope>NUCLEOTIDE SEQUENCE</scope>
</reference>
<evidence type="ECO:0000313" key="3">
    <source>
        <dbReference type="Proteomes" id="UP000683360"/>
    </source>
</evidence>
<dbReference type="OrthoDB" id="6153550at2759"/>
<evidence type="ECO:0000259" key="1">
    <source>
        <dbReference type="Pfam" id="PF00024"/>
    </source>
</evidence>
<dbReference type="Gene3D" id="3.10.100.10">
    <property type="entry name" value="Mannose-Binding Protein A, subunit A"/>
    <property type="match status" value="1"/>
</dbReference>
<organism evidence="2 3">
    <name type="scientific">Mytilus edulis</name>
    <name type="common">Blue mussel</name>
    <dbReference type="NCBI Taxonomy" id="6550"/>
    <lineage>
        <taxon>Eukaryota</taxon>
        <taxon>Metazoa</taxon>
        <taxon>Spiralia</taxon>
        <taxon>Lophotrochozoa</taxon>
        <taxon>Mollusca</taxon>
        <taxon>Bivalvia</taxon>
        <taxon>Autobranchia</taxon>
        <taxon>Pteriomorphia</taxon>
        <taxon>Mytilida</taxon>
        <taxon>Mytiloidea</taxon>
        <taxon>Mytilidae</taxon>
        <taxon>Mytilinae</taxon>
        <taxon>Mytilus</taxon>
    </lineage>
</organism>
<dbReference type="CDD" id="cd00037">
    <property type="entry name" value="CLECT"/>
    <property type="match status" value="1"/>
</dbReference>
<dbReference type="EMBL" id="CAJPWZ010000004">
    <property type="protein sequence ID" value="CAG2184382.1"/>
    <property type="molecule type" value="Genomic_DNA"/>
</dbReference>
<feature type="domain" description="Apple" evidence="1">
    <location>
        <begin position="50"/>
        <end position="101"/>
    </location>
</feature>
<evidence type="ECO:0000313" key="2">
    <source>
        <dbReference type="EMBL" id="CAG2184382.1"/>
    </source>
</evidence>
<dbReference type="Proteomes" id="UP000683360">
    <property type="component" value="Unassembled WGS sequence"/>
</dbReference>
<accession>A0A8S3PNY7</accession>
<comment type="caution">
    <text evidence="2">The sequence shown here is derived from an EMBL/GenBank/DDBJ whole genome shotgun (WGS) entry which is preliminary data.</text>
</comment>
<dbReference type="SUPFAM" id="SSF56436">
    <property type="entry name" value="C-type lectin-like"/>
    <property type="match status" value="1"/>
</dbReference>
<dbReference type="InterPro" id="IPR016187">
    <property type="entry name" value="CTDL_fold"/>
</dbReference>
<proteinExistence type="predicted"/>
<dbReference type="AlphaFoldDB" id="A0A8S3PNY7"/>